<evidence type="ECO:0000256" key="3">
    <source>
        <dbReference type="ARBA" id="ARBA00074575"/>
    </source>
</evidence>
<name>A0A419N737_9GAMM</name>
<dbReference type="PIRSF" id="PIRSF000378">
    <property type="entry name" value="Gly_radicl_yfiD"/>
    <property type="match status" value="1"/>
</dbReference>
<dbReference type="OrthoDB" id="9803969at2"/>
<dbReference type="PROSITE" id="PS51149">
    <property type="entry name" value="GLY_RADICAL_2"/>
    <property type="match status" value="1"/>
</dbReference>
<evidence type="ECO:0000256" key="5">
    <source>
        <dbReference type="PROSITE-ProRule" id="PRU00493"/>
    </source>
</evidence>
<dbReference type="NCBIfam" id="TIGR04365">
    <property type="entry name" value="spare_glycyl"/>
    <property type="match status" value="1"/>
</dbReference>
<dbReference type="Gene3D" id="3.20.70.20">
    <property type="match status" value="1"/>
</dbReference>
<dbReference type="PANTHER" id="PTHR30191">
    <property type="entry name" value="FORMATE ACETYLTRANSFERASE"/>
    <property type="match status" value="1"/>
</dbReference>
<dbReference type="HAMAP" id="MF_00806">
    <property type="entry name" value="GrcA"/>
    <property type="match status" value="1"/>
</dbReference>
<evidence type="ECO:0000313" key="7">
    <source>
        <dbReference type="EMBL" id="RJT43163.1"/>
    </source>
</evidence>
<dbReference type="InterPro" id="IPR011140">
    <property type="entry name" value="Glycyl_radical_cofactor_GrcA"/>
</dbReference>
<dbReference type="GO" id="GO:0005829">
    <property type="term" value="C:cytosol"/>
    <property type="evidence" value="ECO:0007669"/>
    <property type="project" value="TreeGrafter"/>
</dbReference>
<keyword evidence="1 4" id="KW-0556">Organic radical</keyword>
<dbReference type="GO" id="GO:0008861">
    <property type="term" value="F:formate C-acetyltransferase activity"/>
    <property type="evidence" value="ECO:0007669"/>
    <property type="project" value="TreeGrafter"/>
</dbReference>
<organism evidence="7 8">
    <name type="scientific">Rahnella woolbedingensis</name>
    <dbReference type="NCBI Taxonomy" id="1510574"/>
    <lineage>
        <taxon>Bacteria</taxon>
        <taxon>Pseudomonadati</taxon>
        <taxon>Pseudomonadota</taxon>
        <taxon>Gammaproteobacteria</taxon>
        <taxon>Enterobacterales</taxon>
        <taxon>Yersiniaceae</taxon>
        <taxon>Rahnella</taxon>
    </lineage>
</organism>
<dbReference type="AlphaFoldDB" id="A0A419N737"/>
<protein>
    <recommendedName>
        <fullName evidence="3 4">Autonomous glycyl radical cofactor</fullName>
    </recommendedName>
</protein>
<dbReference type="InterPro" id="IPR050244">
    <property type="entry name" value="Auton_GlycylRad_Cofactor"/>
</dbReference>
<reference evidence="7 8" key="1">
    <citation type="submission" date="2018-09" db="EMBL/GenBank/DDBJ databases">
        <authorList>
            <person name="Le Fleche-Mateos A."/>
        </authorList>
    </citation>
    <scope>NUCLEOTIDE SEQUENCE [LARGE SCALE GENOMIC DNA]</scope>
    <source>
        <strain evidence="7 8">DSM 27399</strain>
    </source>
</reference>
<comment type="caution">
    <text evidence="7">The sequence shown here is derived from an EMBL/GenBank/DDBJ whole genome shotgun (WGS) entry which is preliminary data.</text>
</comment>
<gene>
    <name evidence="4 7" type="primary">grcA</name>
    <name evidence="7" type="ORF">D6C13_15495</name>
</gene>
<evidence type="ECO:0000313" key="8">
    <source>
        <dbReference type="Proteomes" id="UP000284908"/>
    </source>
</evidence>
<feature type="modified residue" description="Glycine radical" evidence="4 5">
    <location>
        <position position="102"/>
    </location>
</feature>
<comment type="function">
    <text evidence="2 4">Acts as a radical domain for damaged PFL and possibly other radical proteins.</text>
</comment>
<dbReference type="InterPro" id="IPR019777">
    <property type="entry name" value="Form_AcTrfase_GR_CS"/>
</dbReference>
<sequence>MITGIQITKTENEALKNSFWLLDDEKAEARCVCAKAGFAEDQIVAVSDLGKFEYREVPMEVQPTVRVEGGQHLNVNVLRRETLEDAVKHPEKYPQLTIRVSGYAVRFNSLTAEQQRDVITRTFTESL</sequence>
<evidence type="ECO:0000259" key="6">
    <source>
        <dbReference type="PROSITE" id="PS51149"/>
    </source>
</evidence>
<dbReference type="EMBL" id="RAHH01000017">
    <property type="protein sequence ID" value="RJT43163.1"/>
    <property type="molecule type" value="Genomic_DNA"/>
</dbReference>
<dbReference type="PANTHER" id="PTHR30191:SF0">
    <property type="entry name" value="FORMATE ACETYLTRANSFERASE 1"/>
    <property type="match status" value="1"/>
</dbReference>
<dbReference type="RefSeq" id="WP_120133608.1">
    <property type="nucleotide sequence ID" value="NZ_RAHH01000017.1"/>
</dbReference>
<evidence type="ECO:0000256" key="2">
    <source>
        <dbReference type="ARBA" id="ARBA00054709"/>
    </source>
</evidence>
<dbReference type="PROSITE" id="PS00850">
    <property type="entry name" value="GLY_RADICAL_1"/>
    <property type="match status" value="1"/>
</dbReference>
<feature type="domain" description="Glycine radical" evidence="6">
    <location>
        <begin position="5"/>
        <end position="127"/>
    </location>
</feature>
<dbReference type="Proteomes" id="UP000284908">
    <property type="component" value="Unassembled WGS sequence"/>
</dbReference>
<dbReference type="InterPro" id="IPR001150">
    <property type="entry name" value="Gly_radical"/>
</dbReference>
<dbReference type="FunFam" id="3.20.70.20:FF:000002">
    <property type="entry name" value="Autonomous glycyl radical cofactor"/>
    <property type="match status" value="1"/>
</dbReference>
<dbReference type="SUPFAM" id="SSF51998">
    <property type="entry name" value="PFL-like glycyl radical enzymes"/>
    <property type="match status" value="1"/>
</dbReference>
<evidence type="ECO:0000256" key="1">
    <source>
        <dbReference type="ARBA" id="ARBA00022818"/>
    </source>
</evidence>
<keyword evidence="8" id="KW-1185">Reference proteome</keyword>
<accession>A0A419N737</accession>
<dbReference type="Pfam" id="PF01228">
    <property type="entry name" value="Gly_radical"/>
    <property type="match status" value="1"/>
</dbReference>
<evidence type="ECO:0000256" key="4">
    <source>
        <dbReference type="HAMAP-Rule" id="MF_00806"/>
    </source>
</evidence>
<proteinExistence type="inferred from homology"/>